<feature type="transmembrane region" description="Helical" evidence="6">
    <location>
        <begin position="229"/>
        <end position="251"/>
    </location>
</feature>
<dbReference type="CDD" id="cd06173">
    <property type="entry name" value="MFS_MefA_like"/>
    <property type="match status" value="1"/>
</dbReference>
<evidence type="ECO:0000256" key="5">
    <source>
        <dbReference type="ARBA" id="ARBA00023136"/>
    </source>
</evidence>
<dbReference type="PANTHER" id="PTHR23513">
    <property type="entry name" value="INTEGRAL MEMBRANE EFFLUX PROTEIN-RELATED"/>
    <property type="match status" value="1"/>
</dbReference>
<evidence type="ECO:0000256" key="4">
    <source>
        <dbReference type="ARBA" id="ARBA00022989"/>
    </source>
</evidence>
<organism evidence="8 9">
    <name type="scientific">Actinomadura nitritigenes</name>
    <dbReference type="NCBI Taxonomy" id="134602"/>
    <lineage>
        <taxon>Bacteria</taxon>
        <taxon>Bacillati</taxon>
        <taxon>Actinomycetota</taxon>
        <taxon>Actinomycetes</taxon>
        <taxon>Streptosporangiales</taxon>
        <taxon>Thermomonosporaceae</taxon>
        <taxon>Actinomadura</taxon>
    </lineage>
</organism>
<feature type="transmembrane region" description="Helical" evidence="6">
    <location>
        <begin position="378"/>
        <end position="399"/>
    </location>
</feature>
<accession>A0ABS3R2W1</accession>
<reference evidence="8 9" key="1">
    <citation type="submission" date="2021-03" db="EMBL/GenBank/DDBJ databases">
        <authorList>
            <person name="Kanchanasin P."/>
            <person name="Saeng-In P."/>
            <person name="Phongsopitanun W."/>
            <person name="Yuki M."/>
            <person name="Kudo T."/>
            <person name="Ohkuma M."/>
            <person name="Tanasupawat S."/>
        </authorList>
    </citation>
    <scope>NUCLEOTIDE SEQUENCE [LARGE SCALE GENOMIC DNA]</scope>
    <source>
        <strain evidence="8 9">L46</strain>
    </source>
</reference>
<feature type="transmembrane region" description="Helical" evidence="6">
    <location>
        <begin position="55"/>
        <end position="76"/>
    </location>
</feature>
<gene>
    <name evidence="8" type="ORF">J4557_23260</name>
</gene>
<feature type="transmembrane region" description="Helical" evidence="6">
    <location>
        <begin position="150"/>
        <end position="171"/>
    </location>
</feature>
<feature type="domain" description="Major facilitator superfamily (MFS) profile" evidence="7">
    <location>
        <begin position="212"/>
        <end position="406"/>
    </location>
</feature>
<protein>
    <submittedName>
        <fullName evidence="8">MFS transporter</fullName>
    </submittedName>
</protein>
<keyword evidence="9" id="KW-1185">Reference proteome</keyword>
<keyword evidence="2" id="KW-1003">Cell membrane</keyword>
<proteinExistence type="predicted"/>
<comment type="subcellular location">
    <subcellularLocation>
        <location evidence="1">Cell membrane</location>
        <topology evidence="1">Multi-pass membrane protein</topology>
    </subcellularLocation>
</comment>
<feature type="transmembrane region" description="Helical" evidence="6">
    <location>
        <begin position="350"/>
        <end position="372"/>
    </location>
</feature>
<evidence type="ECO:0000256" key="6">
    <source>
        <dbReference type="SAM" id="Phobius"/>
    </source>
</evidence>
<sequence length="406" mass="41388">MSGHRPPDGDAAGYRAVFAVQEFRAVFAAHVLSVLGGVFAEVSLAVLVFRQTGSALLTALIFALGFLPYAVSGVLLSGLADRCRPRGLLVGCDLLSAACMALMAVPAAPLAALFVLRCAVSMIAPLFTGTRAASLADIMPRDLYVLGRSLVRIVSQSSQIVGYGLGGLVLVWLPPRAALAAAAVAFLGSALLLRLGTRERPARVSGGGAITVRTMASAGRLLGEPRIRALLLMWWIPPMFFVVAEGVAAPLTDAAGVGTAGFGLFLAAMPGGTVVGELLAGTLLGAAARNRITLPLAAVALLPMVAFGLHPSLPVGTTLMLLTGLCAAYTLGMDQWFVDAVPEDKRGRAMSLLGAGLMTLQGLGMAVGGALAGAVPPGAVICGSGTIGTLSVLGVLLTVRKTGERR</sequence>
<feature type="transmembrane region" description="Helical" evidence="6">
    <location>
        <begin position="319"/>
        <end position="338"/>
    </location>
</feature>
<evidence type="ECO:0000259" key="7">
    <source>
        <dbReference type="PROSITE" id="PS50850"/>
    </source>
</evidence>
<evidence type="ECO:0000256" key="3">
    <source>
        <dbReference type="ARBA" id="ARBA00022692"/>
    </source>
</evidence>
<dbReference type="Pfam" id="PF07690">
    <property type="entry name" value="MFS_1"/>
    <property type="match status" value="1"/>
</dbReference>
<keyword evidence="4 6" id="KW-1133">Transmembrane helix</keyword>
<feature type="transmembrane region" description="Helical" evidence="6">
    <location>
        <begin position="257"/>
        <end position="280"/>
    </location>
</feature>
<dbReference type="InterPro" id="IPR020846">
    <property type="entry name" value="MFS_dom"/>
</dbReference>
<dbReference type="InterPro" id="IPR011701">
    <property type="entry name" value="MFS"/>
</dbReference>
<name>A0ABS3R2W1_9ACTN</name>
<dbReference type="PANTHER" id="PTHR23513:SF11">
    <property type="entry name" value="STAPHYLOFERRIN A TRANSPORTER"/>
    <property type="match status" value="1"/>
</dbReference>
<evidence type="ECO:0000313" key="9">
    <source>
        <dbReference type="Proteomes" id="UP000666915"/>
    </source>
</evidence>
<keyword evidence="3 6" id="KW-0812">Transmembrane</keyword>
<feature type="transmembrane region" description="Helical" evidence="6">
    <location>
        <begin position="25"/>
        <end position="49"/>
    </location>
</feature>
<feature type="transmembrane region" description="Helical" evidence="6">
    <location>
        <begin position="292"/>
        <end position="313"/>
    </location>
</feature>
<evidence type="ECO:0000256" key="1">
    <source>
        <dbReference type="ARBA" id="ARBA00004651"/>
    </source>
</evidence>
<feature type="transmembrane region" description="Helical" evidence="6">
    <location>
        <begin position="88"/>
        <end position="105"/>
    </location>
</feature>
<dbReference type="Gene3D" id="1.20.1250.20">
    <property type="entry name" value="MFS general substrate transporter like domains"/>
    <property type="match status" value="2"/>
</dbReference>
<keyword evidence="5 6" id="KW-0472">Membrane</keyword>
<evidence type="ECO:0000313" key="8">
    <source>
        <dbReference type="EMBL" id="MBO2440451.1"/>
    </source>
</evidence>
<dbReference type="SUPFAM" id="SSF103473">
    <property type="entry name" value="MFS general substrate transporter"/>
    <property type="match status" value="1"/>
</dbReference>
<evidence type="ECO:0000256" key="2">
    <source>
        <dbReference type="ARBA" id="ARBA00022475"/>
    </source>
</evidence>
<dbReference type="EMBL" id="JAGEOK010000014">
    <property type="protein sequence ID" value="MBO2440451.1"/>
    <property type="molecule type" value="Genomic_DNA"/>
</dbReference>
<dbReference type="InterPro" id="IPR036259">
    <property type="entry name" value="MFS_trans_sf"/>
</dbReference>
<comment type="caution">
    <text evidence="8">The sequence shown here is derived from an EMBL/GenBank/DDBJ whole genome shotgun (WGS) entry which is preliminary data.</text>
</comment>
<dbReference type="PROSITE" id="PS50850">
    <property type="entry name" value="MFS"/>
    <property type="match status" value="1"/>
</dbReference>
<dbReference type="Proteomes" id="UP000666915">
    <property type="component" value="Unassembled WGS sequence"/>
</dbReference>
<feature type="transmembrane region" description="Helical" evidence="6">
    <location>
        <begin position="177"/>
        <end position="195"/>
    </location>
</feature>
<dbReference type="RefSeq" id="WP_208268836.1">
    <property type="nucleotide sequence ID" value="NZ_BAAAGM010000074.1"/>
</dbReference>